<evidence type="ECO:0000313" key="2">
    <source>
        <dbReference type="Proteomes" id="UP001165960"/>
    </source>
</evidence>
<dbReference type="EMBL" id="QTSX02004389">
    <property type="protein sequence ID" value="KAJ9065031.1"/>
    <property type="molecule type" value="Genomic_DNA"/>
</dbReference>
<proteinExistence type="predicted"/>
<comment type="caution">
    <text evidence="1">The sequence shown here is derived from an EMBL/GenBank/DDBJ whole genome shotgun (WGS) entry which is preliminary data.</text>
</comment>
<evidence type="ECO:0000313" key="1">
    <source>
        <dbReference type="EMBL" id="KAJ9065031.1"/>
    </source>
</evidence>
<sequence>MESFLAFPELIAFDLDYTLWPFWVDTHISGEPFKLLSNGNVIDRGGFEVRLYKDVASILEFIRCYLPSTKLALASRTPEPEWASGIISKLEITPDLKKVNFLKEEFGLKESHFEPSATKKPFKEYFSSIQLYPGNKLPHFRAIQKDTSIAYDDMVFYDDEPRNIKDVNGLGVFSVLAGNGLTIPLFVESITKYISSKN</sequence>
<keyword evidence="2" id="KW-1185">Reference proteome</keyword>
<organism evidence="1 2">
    <name type="scientific">Entomophthora muscae</name>
    <dbReference type="NCBI Taxonomy" id="34485"/>
    <lineage>
        <taxon>Eukaryota</taxon>
        <taxon>Fungi</taxon>
        <taxon>Fungi incertae sedis</taxon>
        <taxon>Zoopagomycota</taxon>
        <taxon>Entomophthoromycotina</taxon>
        <taxon>Entomophthoromycetes</taxon>
        <taxon>Entomophthorales</taxon>
        <taxon>Entomophthoraceae</taxon>
        <taxon>Entomophthora</taxon>
    </lineage>
</organism>
<gene>
    <name evidence="1" type="primary">MDP1_1</name>
    <name evidence="1" type="ORF">DSO57_1024127</name>
</gene>
<accession>A0ACC2SS90</accession>
<dbReference type="Proteomes" id="UP001165960">
    <property type="component" value="Unassembled WGS sequence"/>
</dbReference>
<name>A0ACC2SS90_9FUNG</name>
<keyword evidence="1" id="KW-0378">Hydrolase</keyword>
<dbReference type="EC" id="3.1.3.48" evidence="1"/>
<reference evidence="1" key="1">
    <citation type="submission" date="2022-04" db="EMBL/GenBank/DDBJ databases">
        <title>Genome of the entomopathogenic fungus Entomophthora muscae.</title>
        <authorList>
            <person name="Elya C."/>
            <person name="Lovett B.R."/>
            <person name="Lee E."/>
            <person name="Macias A.M."/>
            <person name="Hajek A.E."/>
            <person name="De Bivort B.L."/>
            <person name="Kasson M.T."/>
            <person name="De Fine Licht H.H."/>
            <person name="Stajich J.E."/>
        </authorList>
    </citation>
    <scope>NUCLEOTIDE SEQUENCE</scope>
    <source>
        <strain evidence="1">Berkeley</strain>
    </source>
</reference>
<protein>
    <submittedName>
        <fullName evidence="1">Magnesium-dependent phosphatase 1</fullName>
        <ecNumber evidence="1">3.1.3.48</ecNumber>
    </submittedName>
</protein>